<organism evidence="1 2">
    <name type="scientific">Vibrio rotiferianus</name>
    <dbReference type="NCBI Taxonomy" id="190895"/>
    <lineage>
        <taxon>Bacteria</taxon>
        <taxon>Pseudomonadati</taxon>
        <taxon>Pseudomonadota</taxon>
        <taxon>Gammaproteobacteria</taxon>
        <taxon>Vibrionales</taxon>
        <taxon>Vibrionaceae</taxon>
        <taxon>Vibrio</taxon>
    </lineage>
</organism>
<name>A0A7Y3ZAC6_9VIBR</name>
<dbReference type="EMBL" id="VTYN01000012">
    <property type="protein sequence ID" value="NOH49035.1"/>
    <property type="molecule type" value="Genomic_DNA"/>
</dbReference>
<evidence type="ECO:0000313" key="1">
    <source>
        <dbReference type="EMBL" id="NOH49035.1"/>
    </source>
</evidence>
<dbReference type="SUPFAM" id="SSF53474">
    <property type="entry name" value="alpha/beta-Hydrolases"/>
    <property type="match status" value="1"/>
</dbReference>
<dbReference type="Proteomes" id="UP000572072">
    <property type="component" value="Unassembled WGS sequence"/>
</dbReference>
<sequence length="309" mass="34347">MTVQKVEFKSLGLTLVGDMYLPQGFDESKQYETIVVTPPAHQIKEQTAAVYGPIFAKLGFVYLAFDYNSKGESDSYSEGFRNDENSFRKHEDLRNAISFLCSLPYVDKDKLYGIGICGGGNIMSSVLITDLRVKAFASISAMLATDAMFFGDKAAYRGMIGAANDARQRMYDEQSSETFDLFGYEDPDYKWNNPQASEAALEGYEFYGTARAGTETYPRFSNQVLSNIYESAALNIGEHYAEHMVQPFLGVVGERADTAIATELFFEKVTSPKELFTVPGASHVDLYDVEEYVTVAANKIAEFFNSQSA</sequence>
<dbReference type="InterPro" id="IPR051411">
    <property type="entry name" value="Polyketide_trans_af380"/>
</dbReference>
<gene>
    <name evidence="1" type="ORF">F0262_13335</name>
</gene>
<dbReference type="Gene3D" id="3.40.50.1820">
    <property type="entry name" value="alpha/beta hydrolase"/>
    <property type="match status" value="1"/>
</dbReference>
<dbReference type="PANTHER" id="PTHR47751:SF1">
    <property type="entry name" value="SUPERFAMILY HYDROLASE, PUTATIVE (AFU_ORTHOLOGUE AFUA_2G16580)-RELATED"/>
    <property type="match status" value="1"/>
</dbReference>
<keyword evidence="1" id="KW-0378">Hydrolase</keyword>
<dbReference type="RefSeq" id="WP_171358173.1">
    <property type="nucleotide sequence ID" value="NZ_VTYN01000012.1"/>
</dbReference>
<dbReference type="Gene3D" id="1.10.10.800">
    <property type="match status" value="1"/>
</dbReference>
<proteinExistence type="predicted"/>
<dbReference type="AlphaFoldDB" id="A0A7Y3ZAC6"/>
<dbReference type="InterPro" id="IPR029058">
    <property type="entry name" value="AB_hydrolase_fold"/>
</dbReference>
<reference evidence="1 2" key="1">
    <citation type="submission" date="2019-08" db="EMBL/GenBank/DDBJ databases">
        <title>Draft genome sequencing and comparative genomics of hatchery-associated Vibrios.</title>
        <authorList>
            <person name="Kehlet-Delgado H."/>
            <person name="Mueller R.S."/>
        </authorList>
    </citation>
    <scope>NUCLEOTIDE SEQUENCE [LARGE SCALE GENOMIC DNA]</scope>
    <source>
        <strain evidence="1 2">00-78-3</strain>
    </source>
</reference>
<evidence type="ECO:0000313" key="2">
    <source>
        <dbReference type="Proteomes" id="UP000572072"/>
    </source>
</evidence>
<dbReference type="GO" id="GO:0016787">
    <property type="term" value="F:hydrolase activity"/>
    <property type="evidence" value="ECO:0007669"/>
    <property type="project" value="UniProtKB-KW"/>
</dbReference>
<protein>
    <submittedName>
        <fullName evidence="1">Alpha/beta hydrolase</fullName>
    </submittedName>
</protein>
<accession>A0A7Y3ZAC6</accession>
<dbReference type="PANTHER" id="PTHR47751">
    <property type="entry name" value="SUPERFAMILY HYDROLASE, PUTATIVE (AFU_ORTHOLOGUE AFUA_2G16580)-RELATED"/>
    <property type="match status" value="1"/>
</dbReference>
<comment type="caution">
    <text evidence="1">The sequence shown here is derived from an EMBL/GenBank/DDBJ whole genome shotgun (WGS) entry which is preliminary data.</text>
</comment>